<gene>
    <name evidence="1" type="ORF">DET52_102317</name>
</gene>
<protein>
    <submittedName>
        <fullName evidence="1">Uncharacterized protein</fullName>
    </submittedName>
</protein>
<comment type="caution">
    <text evidence="1">The sequence shown here is derived from an EMBL/GenBank/DDBJ whole genome shotgun (WGS) entry which is preliminary data.</text>
</comment>
<accession>A0A4V3BYU3</accession>
<sequence length="250" mass="28184">MRRFIEVLLVMVTVVFLFSACEKDDEDLSQTNRIEGQLTANENMTADDFGELGVSLIRLHDGVDPKSVTAETDAFDFIETVAVNPDGLFTFSDLANGNYMIALTEGFVFPDEGLVSISLTGGMVAELDKSVDRIPEENGTKTYDVKYTNRIGYDVSKLIFYYGETPYKTVLASDLSDGRFSITLDKSKDVSFRLEYKKDGEIMVSSPLGFFFGESSDPQVVVLKYYNFESREYIKKGWFFGHYINLSINF</sequence>
<dbReference type="OrthoDB" id="882993at2"/>
<organism evidence="1 2">
    <name type="scientific">Sunxiuqinia elliptica</name>
    <dbReference type="NCBI Taxonomy" id="655355"/>
    <lineage>
        <taxon>Bacteria</taxon>
        <taxon>Pseudomonadati</taxon>
        <taxon>Bacteroidota</taxon>
        <taxon>Bacteroidia</taxon>
        <taxon>Marinilabiliales</taxon>
        <taxon>Prolixibacteraceae</taxon>
        <taxon>Sunxiuqinia</taxon>
    </lineage>
</organism>
<evidence type="ECO:0000313" key="2">
    <source>
        <dbReference type="Proteomes" id="UP000294848"/>
    </source>
</evidence>
<proteinExistence type="predicted"/>
<evidence type="ECO:0000313" key="1">
    <source>
        <dbReference type="EMBL" id="TDO03979.1"/>
    </source>
</evidence>
<dbReference type="RefSeq" id="WP_133464334.1">
    <property type="nucleotide sequence ID" value="NZ_SNWI01000002.1"/>
</dbReference>
<reference evidence="1 2" key="1">
    <citation type="submission" date="2019-03" db="EMBL/GenBank/DDBJ databases">
        <title>Freshwater and sediment microbial communities from various areas in North America, analyzing microbe dynamics in response to fracking.</title>
        <authorList>
            <person name="Lamendella R."/>
        </authorList>
    </citation>
    <scope>NUCLEOTIDE SEQUENCE [LARGE SCALE GENOMIC DNA]</scope>
    <source>
        <strain evidence="1 2">114D</strain>
    </source>
</reference>
<dbReference type="EMBL" id="SNWI01000002">
    <property type="protein sequence ID" value="TDO03979.1"/>
    <property type="molecule type" value="Genomic_DNA"/>
</dbReference>
<dbReference type="AlphaFoldDB" id="A0A4V3BYU3"/>
<dbReference type="Proteomes" id="UP000294848">
    <property type="component" value="Unassembled WGS sequence"/>
</dbReference>
<name>A0A4V3BYU3_9BACT</name>
<dbReference type="SUPFAM" id="SSF117074">
    <property type="entry name" value="Hypothetical protein PA1324"/>
    <property type="match status" value="1"/>
</dbReference>
<dbReference type="PROSITE" id="PS51257">
    <property type="entry name" value="PROKAR_LIPOPROTEIN"/>
    <property type="match status" value="1"/>
</dbReference>